<dbReference type="InterPro" id="IPR027532">
    <property type="entry name" value="Mdm12"/>
</dbReference>
<keyword evidence="8 9" id="KW-0472">Membrane</keyword>
<evidence type="ECO:0000256" key="10">
    <source>
        <dbReference type="SAM" id="MobiDB-lite"/>
    </source>
</evidence>
<dbReference type="GO" id="GO:0008289">
    <property type="term" value="F:lipid binding"/>
    <property type="evidence" value="ECO:0007669"/>
    <property type="project" value="UniProtKB-KW"/>
</dbReference>
<dbReference type="CDD" id="cd21672">
    <property type="entry name" value="SMP_Mdm12"/>
    <property type="match status" value="1"/>
</dbReference>
<dbReference type="GO" id="GO:0015914">
    <property type="term" value="P:phospholipid transport"/>
    <property type="evidence" value="ECO:0007669"/>
    <property type="project" value="TreeGrafter"/>
</dbReference>
<evidence type="ECO:0000313" key="12">
    <source>
        <dbReference type="EMBL" id="SSD60572.1"/>
    </source>
</evidence>
<dbReference type="PROSITE" id="PS51847">
    <property type="entry name" value="SMP"/>
    <property type="match status" value="1"/>
</dbReference>
<dbReference type="HAMAP" id="MF_03104">
    <property type="entry name" value="Mdm12"/>
    <property type="match status" value="1"/>
</dbReference>
<feature type="compositionally biased region" description="Low complexity" evidence="10">
    <location>
        <begin position="257"/>
        <end position="273"/>
    </location>
</feature>
<sequence length="337" mass="38323">MSFEIDWSKIQNQKNINETIKSFFNTHLSNIELPSYIKNLRITNFEIGSIPPSLVLKQISDPLPHFYYPEDPNHKEEQGDTAKEKTDLNGKDPQSNKDDINSSAYRHENDNQQGFFEKNEMDIQFLLDVEYKGDLLIEISAEVVLNYPTQDFLSLPLKLSVSNIGIHSLCLVAYLKSKGQLFFSCLCDVSDDELDNNAIKNSDELTYNYQPSMERIQFIRRMDISSVIGGGDDDSNNGTTNVMDRNSKSVPYASLLNSSIPPSSNRNNINISNKTSSADTNNTNKNRNSGNSGNDSQNTYNTGIRNVNEVENFILESLRNIIRKEICWPGWIDFEFE</sequence>
<evidence type="ECO:0000256" key="6">
    <source>
        <dbReference type="ARBA" id="ARBA00023121"/>
    </source>
</evidence>
<dbReference type="GO" id="GO:0045040">
    <property type="term" value="P:protein insertion into mitochondrial outer membrane"/>
    <property type="evidence" value="ECO:0007669"/>
    <property type="project" value="UniProtKB-UniRule"/>
</dbReference>
<evidence type="ECO:0000256" key="5">
    <source>
        <dbReference type="ARBA" id="ARBA00023055"/>
    </source>
</evidence>
<keyword evidence="4 9" id="KW-0256">Endoplasmic reticulum</keyword>
<dbReference type="Pfam" id="PF26544">
    <property type="entry name" value="Mdm12"/>
    <property type="match status" value="2"/>
</dbReference>
<evidence type="ECO:0000256" key="3">
    <source>
        <dbReference type="ARBA" id="ARBA00022787"/>
    </source>
</evidence>
<feature type="compositionally biased region" description="Low complexity" evidence="10">
    <location>
        <begin position="280"/>
        <end position="299"/>
    </location>
</feature>
<comment type="subcellular location">
    <subcellularLocation>
        <location evidence="1">Membrane</location>
    </subcellularLocation>
    <subcellularLocation>
        <location evidence="9">Mitochondrion outer membrane</location>
        <topology evidence="9">Peripheral membrane protein</topology>
        <orientation evidence="9">Cytoplasmic side</orientation>
    </subcellularLocation>
    <subcellularLocation>
        <location evidence="9">Endoplasmic reticulum membrane</location>
        <topology evidence="9">Peripheral membrane protein</topology>
        <orientation evidence="9">Cytoplasmic side</orientation>
    </subcellularLocation>
    <text evidence="9">The ERMES/MDM complex localizes to a few discrete foci (around 10 per single cell), that represent mitochondria-endoplasmic reticulum junctions. These foci are often found next to mtDNA nucleoids.</text>
</comment>
<dbReference type="InterPro" id="IPR031468">
    <property type="entry name" value="SMP_LBD"/>
</dbReference>
<reference evidence="13" key="1">
    <citation type="submission" date="2018-06" db="EMBL/GenBank/DDBJ databases">
        <authorList>
            <person name="Guldener U."/>
        </authorList>
    </citation>
    <scope>NUCLEOTIDE SEQUENCE [LARGE SCALE GENOMIC DNA]</scope>
    <source>
        <strain evidence="13">UTAD17</strain>
    </source>
</reference>
<keyword evidence="5" id="KW-0445">Lipid transport</keyword>
<evidence type="ECO:0000256" key="2">
    <source>
        <dbReference type="ARBA" id="ARBA00022448"/>
    </source>
</evidence>
<keyword evidence="7 9" id="KW-0496">Mitochondrion</keyword>
<keyword evidence="3 9" id="KW-1000">Mitochondrion outer membrane</keyword>
<dbReference type="Proteomes" id="UP000262825">
    <property type="component" value="Unassembled WGS sequence"/>
</dbReference>
<dbReference type="GO" id="GO:1990456">
    <property type="term" value="P:mitochondrion-endoplasmic reticulum membrane tethering"/>
    <property type="evidence" value="ECO:0007669"/>
    <property type="project" value="TreeGrafter"/>
</dbReference>
<dbReference type="PANTHER" id="PTHR28204:SF1">
    <property type="entry name" value="MITOCHONDRIAL DISTRIBUTION AND MORPHOLOGY PROTEIN 12"/>
    <property type="match status" value="1"/>
</dbReference>
<organism evidence="12 13">
    <name type="scientific">Saccharomycodes ludwigii</name>
    <dbReference type="NCBI Taxonomy" id="36035"/>
    <lineage>
        <taxon>Eukaryota</taxon>
        <taxon>Fungi</taxon>
        <taxon>Dikarya</taxon>
        <taxon>Ascomycota</taxon>
        <taxon>Saccharomycotina</taxon>
        <taxon>Saccharomycetes</taxon>
        <taxon>Saccharomycodales</taxon>
        <taxon>Saccharomycodaceae</taxon>
        <taxon>Saccharomycodes</taxon>
    </lineage>
</organism>
<accession>A0A376B7E8</accession>
<keyword evidence="13" id="KW-1185">Reference proteome</keyword>
<evidence type="ECO:0000256" key="8">
    <source>
        <dbReference type="ARBA" id="ARBA00023136"/>
    </source>
</evidence>
<feature type="region of interest" description="Disordered" evidence="10">
    <location>
        <begin position="66"/>
        <end position="104"/>
    </location>
</feature>
<dbReference type="EMBL" id="UFAJ01000390">
    <property type="protein sequence ID" value="SSD60572.1"/>
    <property type="molecule type" value="Genomic_DNA"/>
</dbReference>
<name>A0A376B7E8_9ASCO</name>
<dbReference type="GO" id="GO:0005789">
    <property type="term" value="C:endoplasmic reticulum membrane"/>
    <property type="evidence" value="ECO:0007669"/>
    <property type="project" value="UniProtKB-SubCell"/>
</dbReference>
<evidence type="ECO:0000256" key="1">
    <source>
        <dbReference type="ARBA" id="ARBA00004370"/>
    </source>
</evidence>
<proteinExistence type="inferred from homology"/>
<comment type="function">
    <text evidence="9">Component of the ERMES/MDM complex, which serves as a molecular tether to connect the endoplasmic reticulum (ER) and mitochondria. Components of this complex are involved in the control of mitochondrial shape and protein biogenesis, and function in nonvesicular lipid trafficking between the ER and mitochondria. MDM12 is required for the interaction of the ER-resident membrane protein MMM1 and the outer mitochondrial membrane-resident beta-barrel protein MDM10. The MDM12-MMM1 subcomplex functions in the major beta-barrel assembly pathway that is responsible for biogenesis of all mitochondrial outer membrane beta-barrel proteins, and acts in a late step after the SAM complex. The MDM10-MDM12-MMM1 subcomplex further acts in the TOM40-specific pathway after the action of the MDM12-MMM1 complex. Essential for establishing and maintaining the structure of mitochondria and maintenance of mtDNA nucleoids.</text>
</comment>
<comment type="similarity">
    <text evidence="9">Belongs to the MDM12 family.</text>
</comment>
<protein>
    <recommendedName>
        <fullName evidence="9">Mitochondrial distribution and morphology protein 12</fullName>
    </recommendedName>
    <alternativeName>
        <fullName evidence="9">Mitochondrial inheritance component MDM12</fullName>
    </alternativeName>
</protein>
<keyword evidence="6" id="KW-0446">Lipid-binding</keyword>
<dbReference type="PANTHER" id="PTHR28204">
    <property type="entry name" value="MITOCHONDRIAL DISTRIBUTION AND MORPHOLOGY PROTEIN 12"/>
    <property type="match status" value="1"/>
</dbReference>
<keyword evidence="2" id="KW-0813">Transport</keyword>
<evidence type="ECO:0000259" key="11">
    <source>
        <dbReference type="PROSITE" id="PS51847"/>
    </source>
</evidence>
<feature type="domain" description="SMP-LTD" evidence="11">
    <location>
        <begin position="1"/>
        <end position="337"/>
    </location>
</feature>
<evidence type="ECO:0000256" key="9">
    <source>
        <dbReference type="HAMAP-Rule" id="MF_03104"/>
    </source>
</evidence>
<evidence type="ECO:0000256" key="4">
    <source>
        <dbReference type="ARBA" id="ARBA00022824"/>
    </source>
</evidence>
<gene>
    <name evidence="9" type="primary">MDM12</name>
    <name evidence="12" type="ORF">SCODWIG_02333</name>
</gene>
<feature type="region of interest" description="Disordered" evidence="10">
    <location>
        <begin position="257"/>
        <end position="300"/>
    </location>
</feature>
<dbReference type="VEuPathDB" id="FungiDB:SCODWIG_02333"/>
<evidence type="ECO:0000256" key="7">
    <source>
        <dbReference type="ARBA" id="ARBA00023128"/>
    </source>
</evidence>
<dbReference type="GO" id="GO:0032865">
    <property type="term" value="C:ERMES complex"/>
    <property type="evidence" value="ECO:0007669"/>
    <property type="project" value="UniProtKB-UniRule"/>
</dbReference>
<comment type="subunit">
    <text evidence="9">Component of the ER-mitochondria encounter structure (ERMES) or MDM complex, composed of MMM1, MDM10, MDM12 and MDM34. A MMM1 homodimer associates with one molecule of MDM12 on each side in a pairwise head-to-tail manner, and the SMP-LTD domains of MMM1 and MDM12 generate a continuous hydrophobic tunnel for phospholipid trafficking.</text>
</comment>
<dbReference type="AlphaFoldDB" id="A0A376B7E8"/>
<evidence type="ECO:0000313" key="13">
    <source>
        <dbReference type="Proteomes" id="UP000262825"/>
    </source>
</evidence>
<feature type="compositionally biased region" description="Basic and acidic residues" evidence="10">
    <location>
        <begin position="71"/>
        <end position="104"/>
    </location>
</feature>